<feature type="transmembrane region" description="Helical" evidence="1">
    <location>
        <begin position="190"/>
        <end position="211"/>
    </location>
</feature>
<feature type="transmembrane region" description="Helical" evidence="1">
    <location>
        <begin position="343"/>
        <end position="364"/>
    </location>
</feature>
<evidence type="ECO:0000313" key="3">
    <source>
        <dbReference type="Proteomes" id="UP000037696"/>
    </source>
</evidence>
<gene>
    <name evidence="2" type="ORF">ACN38_g1428</name>
</gene>
<name>A0A0M9WJV2_9EURO</name>
<feature type="transmembrane region" description="Helical" evidence="1">
    <location>
        <begin position="223"/>
        <end position="242"/>
    </location>
</feature>
<accession>A0A0M9WJV2</accession>
<feature type="transmembrane region" description="Helical" evidence="1">
    <location>
        <begin position="51"/>
        <end position="70"/>
    </location>
</feature>
<comment type="caution">
    <text evidence="2">The sequence shown here is derived from an EMBL/GenBank/DDBJ whole genome shotgun (WGS) entry which is preliminary data.</text>
</comment>
<dbReference type="AlphaFoldDB" id="A0A0M9WJV2"/>
<organism evidence="2 3">
    <name type="scientific">Penicillium nordicum</name>
    <dbReference type="NCBI Taxonomy" id="229535"/>
    <lineage>
        <taxon>Eukaryota</taxon>
        <taxon>Fungi</taxon>
        <taxon>Dikarya</taxon>
        <taxon>Ascomycota</taxon>
        <taxon>Pezizomycotina</taxon>
        <taxon>Eurotiomycetes</taxon>
        <taxon>Eurotiomycetidae</taxon>
        <taxon>Eurotiales</taxon>
        <taxon>Aspergillaceae</taxon>
        <taxon>Penicillium</taxon>
    </lineage>
</organism>
<keyword evidence="3" id="KW-1185">Reference proteome</keyword>
<dbReference type="OrthoDB" id="4352441at2759"/>
<reference evidence="2 3" key="1">
    <citation type="submission" date="2015-08" db="EMBL/GenBank/DDBJ databases">
        <title>Genome sequencing of Penicillium nordicum.</title>
        <authorList>
            <person name="Nguyen H.D."/>
            <person name="Seifert K.A."/>
        </authorList>
    </citation>
    <scope>NUCLEOTIDE SEQUENCE [LARGE SCALE GENOMIC DNA]</scope>
    <source>
        <strain evidence="2 3">DAOMC 185683</strain>
    </source>
</reference>
<sequence>MADKTDLEGSRISYLSAYWGLFPLAMTAILQPSGRICGFDPRLRAYLRGSPIVCLSDFFGLLLRFTVYFSHKGSVMDALSQTLKYRNLYAERGPLSLRSLQRIPFVRPAVFVLAITQAIKLLGCSGLPWTKTWVYCYLIPVCVFEIIPLIDYCLELQGGPSRGSGNWDINHRSSRADVVCDSLDRALGVFAIYIQWLVFFVCMKPAALLQIEQPETVSTENRIGPSMLYFLLCTYLVVIAYAPNRLIKPAGRIICSLRSLPATGSTNNTPGFLIYVTGFVLTFAFFAAFPQFDFPKMVKYLGEISILYGVSWLVAMFLADHSVMFQREVLLLSDTYDMEKNHIAFHNLLFFLGVLILSLVGYGVGFDSSGTYKPSWAGFLG</sequence>
<dbReference type="Proteomes" id="UP000037696">
    <property type="component" value="Unassembled WGS sequence"/>
</dbReference>
<protein>
    <submittedName>
        <fullName evidence="2">Uncharacterized protein</fullName>
    </submittedName>
</protein>
<keyword evidence="1" id="KW-0472">Membrane</keyword>
<keyword evidence="1" id="KW-0812">Transmembrane</keyword>
<evidence type="ECO:0000256" key="1">
    <source>
        <dbReference type="SAM" id="Phobius"/>
    </source>
</evidence>
<feature type="transmembrane region" description="Helical" evidence="1">
    <location>
        <begin position="304"/>
        <end position="323"/>
    </location>
</feature>
<dbReference type="EMBL" id="LHQQ01000014">
    <property type="protein sequence ID" value="KOS47609.1"/>
    <property type="molecule type" value="Genomic_DNA"/>
</dbReference>
<keyword evidence="1" id="KW-1133">Transmembrane helix</keyword>
<feature type="transmembrane region" description="Helical" evidence="1">
    <location>
        <begin position="272"/>
        <end position="292"/>
    </location>
</feature>
<proteinExistence type="predicted"/>
<feature type="transmembrane region" description="Helical" evidence="1">
    <location>
        <begin position="12"/>
        <end position="30"/>
    </location>
</feature>
<evidence type="ECO:0000313" key="2">
    <source>
        <dbReference type="EMBL" id="KOS47609.1"/>
    </source>
</evidence>